<keyword evidence="5 9" id="KW-0653">Protein transport</keyword>
<evidence type="ECO:0000256" key="9">
    <source>
        <dbReference type="HAMAP-Rule" id="MF_01464"/>
    </source>
</evidence>
<feature type="transmembrane region" description="Helical" evidence="9">
    <location>
        <begin position="27"/>
        <end position="45"/>
    </location>
</feature>
<evidence type="ECO:0000256" key="5">
    <source>
        <dbReference type="ARBA" id="ARBA00022927"/>
    </source>
</evidence>
<accession>A0ABS4X4F6</accession>
<evidence type="ECO:0000259" key="11">
    <source>
        <dbReference type="Pfam" id="PF02355"/>
    </source>
</evidence>
<feature type="compositionally biased region" description="Acidic residues" evidence="10">
    <location>
        <begin position="343"/>
        <end position="360"/>
    </location>
</feature>
<keyword evidence="2 9" id="KW-0813">Transport</keyword>
<feature type="transmembrane region" description="Helical" evidence="9">
    <location>
        <begin position="279"/>
        <end position="303"/>
    </location>
</feature>
<evidence type="ECO:0000256" key="4">
    <source>
        <dbReference type="ARBA" id="ARBA00022692"/>
    </source>
</evidence>
<feature type="domain" description="Protein export membrane protein SecD/SecF C-terminal" evidence="11">
    <location>
        <begin position="117"/>
        <end position="307"/>
    </location>
</feature>
<proteinExistence type="inferred from homology"/>
<keyword evidence="7 9" id="KW-0811">Translocation</keyword>
<dbReference type="Pfam" id="PF07549">
    <property type="entry name" value="Sec_GG"/>
    <property type="match status" value="1"/>
</dbReference>
<dbReference type="InterPro" id="IPR022646">
    <property type="entry name" value="SecD/SecF_CS"/>
</dbReference>
<sequence length="478" mass="50316">MTATFSRFGNDLHAGRRTVPLVGRRRTWYVISLVALLVLAGFAVLRGPNLGIEFTGGSEFQVAGVATAEESTARDVVREHVPDNEPKVTVIGQDTMRVQTEQLDSAETAALAGDLAEAYGVSTDDVSSSFVGPVWSGDITQKMLRGIVVFLVLVAATMAVYFRNLKASAAAMGALVHDMLVTAAVYGVVGFEITPGTVIGFLTVMGYSLYDTIVVFDKVRENTADLTGQTRATYADQVELAANQTLVRSINTSVVALLPVGSILAIGAFLLGAGTLKDISLALFIGILVGAYSSIFLAPGFLVDLRRRETGIRAHTESVRQARRSGGASGVAGDRRVDRSDEAAEDELGGEGEEPAEPVQDDSTAASDATATSDAGPAADAAAAPEPESSPPEETASGEELDRAATDGADAAAPKDDLDAERTTDDDFPAGREEATGEDEDRSEEDRSRAPTGASGHARHQPRRTSRRRRTGRGEASQ</sequence>
<keyword evidence="4 9" id="KW-0812">Transmembrane</keyword>
<comment type="caution">
    <text evidence="9">Lacks conserved residue(s) required for the propagation of feature annotation.</text>
</comment>
<evidence type="ECO:0000256" key="2">
    <source>
        <dbReference type="ARBA" id="ARBA00022448"/>
    </source>
</evidence>
<evidence type="ECO:0000256" key="7">
    <source>
        <dbReference type="ARBA" id="ARBA00023010"/>
    </source>
</evidence>
<feature type="compositionally biased region" description="Basic and acidic residues" evidence="10">
    <location>
        <begin position="333"/>
        <end position="342"/>
    </location>
</feature>
<evidence type="ECO:0000256" key="10">
    <source>
        <dbReference type="SAM" id="MobiDB-lite"/>
    </source>
</evidence>
<name>A0ABS4X4F6_9MICO</name>
<dbReference type="EMBL" id="JAGIOD010000001">
    <property type="protein sequence ID" value="MBP2382599.1"/>
    <property type="molecule type" value="Genomic_DNA"/>
</dbReference>
<comment type="similarity">
    <text evidence="9">Belongs to the SecD/SecF family. SecF subfamily.</text>
</comment>
<feature type="transmembrane region" description="Helical" evidence="9">
    <location>
        <begin position="254"/>
        <end position="273"/>
    </location>
</feature>
<evidence type="ECO:0000256" key="6">
    <source>
        <dbReference type="ARBA" id="ARBA00022989"/>
    </source>
</evidence>
<gene>
    <name evidence="9" type="primary">secF</name>
    <name evidence="12" type="ORF">JOF43_002556</name>
</gene>
<dbReference type="HAMAP" id="MF_01464_B">
    <property type="entry name" value="SecF_B"/>
    <property type="match status" value="1"/>
</dbReference>
<feature type="compositionally biased region" description="Basic and acidic residues" evidence="10">
    <location>
        <begin position="413"/>
        <end position="435"/>
    </location>
</feature>
<feature type="compositionally biased region" description="Low complexity" evidence="10">
    <location>
        <begin position="361"/>
        <end position="395"/>
    </location>
</feature>
<dbReference type="SUPFAM" id="SSF82866">
    <property type="entry name" value="Multidrug efflux transporter AcrB transmembrane domain"/>
    <property type="match status" value="1"/>
</dbReference>
<comment type="caution">
    <text evidence="12">The sequence shown here is derived from an EMBL/GenBank/DDBJ whole genome shotgun (WGS) entry which is preliminary data.</text>
</comment>
<dbReference type="InterPro" id="IPR005665">
    <property type="entry name" value="SecF_bac"/>
</dbReference>
<dbReference type="Pfam" id="PF02355">
    <property type="entry name" value="SecD_SecF_C"/>
    <property type="match status" value="1"/>
</dbReference>
<reference evidence="12 13" key="1">
    <citation type="submission" date="2021-03" db="EMBL/GenBank/DDBJ databases">
        <title>Sequencing the genomes of 1000 actinobacteria strains.</title>
        <authorList>
            <person name="Klenk H.-P."/>
        </authorList>
    </citation>
    <scope>NUCLEOTIDE SEQUENCE [LARGE SCALE GENOMIC DNA]</scope>
    <source>
        <strain evidence="12 13">DSM 14566</strain>
    </source>
</reference>
<dbReference type="Proteomes" id="UP001519290">
    <property type="component" value="Unassembled WGS sequence"/>
</dbReference>
<dbReference type="PANTHER" id="PTHR30081">
    <property type="entry name" value="PROTEIN-EXPORT MEMBRANE PROTEIN SEC"/>
    <property type="match status" value="1"/>
</dbReference>
<evidence type="ECO:0000256" key="1">
    <source>
        <dbReference type="ARBA" id="ARBA00004651"/>
    </source>
</evidence>
<evidence type="ECO:0000256" key="3">
    <source>
        <dbReference type="ARBA" id="ARBA00022475"/>
    </source>
</evidence>
<dbReference type="RefSeq" id="WP_209902538.1">
    <property type="nucleotide sequence ID" value="NZ_BAAAJW010000007.1"/>
</dbReference>
<protein>
    <recommendedName>
        <fullName evidence="9">Protein-export membrane protein SecF</fullName>
    </recommendedName>
</protein>
<dbReference type="NCBIfam" id="TIGR00966">
    <property type="entry name" value="transloc_SecF"/>
    <property type="match status" value="1"/>
</dbReference>
<feature type="compositionally biased region" description="Basic residues" evidence="10">
    <location>
        <begin position="457"/>
        <end position="471"/>
    </location>
</feature>
<feature type="transmembrane region" description="Helical" evidence="9">
    <location>
        <begin position="143"/>
        <end position="162"/>
    </location>
</feature>
<dbReference type="InterPro" id="IPR048634">
    <property type="entry name" value="SecD_SecF_C"/>
</dbReference>
<evidence type="ECO:0000313" key="13">
    <source>
        <dbReference type="Proteomes" id="UP001519290"/>
    </source>
</evidence>
<feature type="region of interest" description="Disordered" evidence="10">
    <location>
        <begin position="316"/>
        <end position="478"/>
    </location>
</feature>
<dbReference type="PRINTS" id="PR01755">
    <property type="entry name" value="SECFTRNLCASE"/>
</dbReference>
<evidence type="ECO:0000313" key="12">
    <source>
        <dbReference type="EMBL" id="MBP2382599.1"/>
    </source>
</evidence>
<dbReference type="Gene3D" id="1.20.1640.10">
    <property type="entry name" value="Multidrug efflux transporter AcrB transmembrane domain"/>
    <property type="match status" value="1"/>
</dbReference>
<feature type="transmembrane region" description="Helical" evidence="9">
    <location>
        <begin position="169"/>
        <end position="191"/>
    </location>
</feature>
<comment type="function">
    <text evidence="9">Part of the Sec protein translocase complex. Interacts with the SecYEG preprotein conducting channel. SecDF uses the proton motive force (PMF) to complete protein translocation after the ATP-dependent function of SecA.</text>
</comment>
<keyword evidence="8 9" id="KW-0472">Membrane</keyword>
<keyword evidence="6 9" id="KW-1133">Transmembrane helix</keyword>
<dbReference type="InterPro" id="IPR022645">
    <property type="entry name" value="SecD/SecF_bac"/>
</dbReference>
<keyword evidence="13" id="KW-1185">Reference proteome</keyword>
<keyword evidence="3 9" id="KW-1003">Cell membrane</keyword>
<evidence type="ECO:0000256" key="8">
    <source>
        <dbReference type="ARBA" id="ARBA00023136"/>
    </source>
</evidence>
<comment type="subcellular location">
    <subcellularLocation>
        <location evidence="1 9">Cell membrane</location>
        <topology evidence="1 9">Multi-pass membrane protein</topology>
    </subcellularLocation>
</comment>
<dbReference type="PANTHER" id="PTHR30081:SF8">
    <property type="entry name" value="PROTEIN TRANSLOCASE SUBUNIT SECF"/>
    <property type="match status" value="1"/>
</dbReference>
<organism evidence="12 13">
    <name type="scientific">Brachybacterium sacelli</name>
    <dbReference type="NCBI Taxonomy" id="173364"/>
    <lineage>
        <taxon>Bacteria</taxon>
        <taxon>Bacillati</taxon>
        <taxon>Actinomycetota</taxon>
        <taxon>Actinomycetes</taxon>
        <taxon>Micrococcales</taxon>
        <taxon>Dermabacteraceae</taxon>
        <taxon>Brachybacterium</taxon>
    </lineage>
</organism>
<comment type="subunit">
    <text evidence="9">Forms a complex with SecD. Part of the essential Sec protein translocation apparatus which comprises SecA, SecYEG and auxiliary proteins SecDF. Other proteins may also be involved.</text>
</comment>
<dbReference type="InterPro" id="IPR022813">
    <property type="entry name" value="SecD/SecF_arch_bac"/>
</dbReference>